<dbReference type="InterPro" id="IPR047021">
    <property type="entry name" value="REXO1/3/4-like"/>
</dbReference>
<feature type="domain" description="Exonuclease" evidence="8">
    <location>
        <begin position="633"/>
        <end position="793"/>
    </location>
</feature>
<reference evidence="10" key="1">
    <citation type="submission" date="2025-08" db="UniProtKB">
        <authorList>
            <consortium name="RefSeq"/>
        </authorList>
    </citation>
    <scope>IDENTIFICATION</scope>
</reference>
<dbReference type="GeneID" id="103514404"/>
<feature type="compositionally biased region" description="Basic and acidic residues" evidence="7">
    <location>
        <begin position="1051"/>
        <end position="1060"/>
    </location>
</feature>
<dbReference type="AlphaFoldDB" id="A0A1S4EHZ7"/>
<comment type="similarity">
    <text evidence="2">Belongs to the REXO1/REXO3 family.</text>
</comment>
<feature type="compositionally biased region" description="Polar residues" evidence="7">
    <location>
        <begin position="1084"/>
        <end position="1105"/>
    </location>
</feature>
<dbReference type="Gene3D" id="3.30.420.10">
    <property type="entry name" value="Ribonuclease H-like superfamily/Ribonuclease H"/>
    <property type="match status" value="1"/>
</dbReference>
<gene>
    <name evidence="10" type="primary">LOC103514404</name>
</gene>
<dbReference type="GO" id="GO:0003676">
    <property type="term" value="F:nucleic acid binding"/>
    <property type="evidence" value="ECO:0007669"/>
    <property type="project" value="InterPro"/>
</dbReference>
<proteinExistence type="inferred from homology"/>
<dbReference type="SUPFAM" id="SSF53098">
    <property type="entry name" value="Ribonuclease H-like"/>
    <property type="match status" value="1"/>
</dbReference>
<sequence length="1280" mass="143429">MENHKENLESGANHRSDQQMIKNHVNSYRRETNGEDNLKRSRDNSRPREHGEVLDNDLASKTDQYVGGDKSLTNSFEPIIEGSQERKATKEKLMNSSFEQIIEKNSTALNRDTQNNIGLVNNYHNLTPELDSPDSDDLFDSHKVPSRRFNSHARSIENNNANSNTPGNDVETVTELSNNNSDSTNISANVIETNTPVHTTEPSELNLNNNPTNHSTGVAVFELFRKAVICVVSGVEKRIDMKVIEPYKRVLSHGGYLAEGCHNAITNIHIACQKLLNAYFKMNARQIKRLENKKRKMDALVEIKTLNEADKQLKRPLSLSVTDEKVAKKKSKLMLYLKHQGENARVYDTGLPQSRIPLFMSDIRDFLVYIVFNKTCPPYCEPRWCNISKKKIDQVILLVNEGFSLNDYLMFAHELPGLRDRFVKMEVIPPSSYTTSLVHELVMSSRHMEAQDMTPSKETSLPSNVTNSTHSPSQTIKSAFPIGTQPVRSANTESLSATSQNTKSQSQNIESAFQNTKSQSQYIESAFQNTKSQPQNIQLASQSTKSKSEIPLNDESKSATPQNTESQSVASAKRKSSESKSVEDKFPRTMLLLSALQMIEEDYPIPLRGELSAKFSKYINTKEVYAEVTPTSPLYGLDCEMCKTSNDQNELTRVTLVDEQENVVYESLVKPYNPITNYLTAYSGITRALLAPVATRLEHVQKILSELLPPDAILVGQSLNCDLHALKMMHPYVIDTSVIFNTTGIRTHKPKLKMLTSHFLGLDIQNQDGGHCSKEDAIAALRLVKLKLSKDPQFGDTVALQKCIRNINSKLSSASEVQNLFAYFDKIVTKKKEVRIEKTALVLTTDPNTETLYKKYLQTYRTRCKLITGDNNEQRTTNEELKGNEQQVANDLKGNEQRIANEKLKGNEQQAANEEPKINREQVAKENLQGNEGILNGKTKEDVEMIDQNESNNTDIVVEKEVITKKQNGPSDESGNLLRKESVEIVYEEFRSENTKSCSNQTQNKSECRLGIQNGCKCSHQKHNSNSKSSSNMNCLGNKQNNNNTSLAKISNRDPERVPKSYDTSPAKISNRDSERGSCKRKLTGTTSELSSNVPVIDLTSTSPPSKLKKGKANETNQCSENHKIITNPFSDEKSNEISNQSSKNNHKIITNQSSDEKSNEISNQSSKNNHKIITNQSSDKNSKISNHSIENAHKNSDEPNKAPEMSSSHKKLIEEMLQGSSNHSLVIGHTRQTVRSHLHAMVEALDRGLNENQLLVVLSVPASEWDKSSGVCFLSANCC</sequence>
<dbReference type="InterPro" id="IPR012337">
    <property type="entry name" value="RNaseH-like_sf"/>
</dbReference>
<feature type="compositionally biased region" description="Polar residues" evidence="7">
    <location>
        <begin position="1033"/>
        <end position="1049"/>
    </location>
</feature>
<feature type="region of interest" description="Disordered" evidence="7">
    <location>
        <begin position="448"/>
        <end position="583"/>
    </location>
</feature>
<keyword evidence="3" id="KW-0540">Nuclease</keyword>
<evidence type="ECO:0000313" key="10">
    <source>
        <dbReference type="RefSeq" id="XP_017301702.2"/>
    </source>
</evidence>
<evidence type="ECO:0000256" key="6">
    <source>
        <dbReference type="ARBA" id="ARBA00023242"/>
    </source>
</evidence>
<evidence type="ECO:0000256" key="1">
    <source>
        <dbReference type="ARBA" id="ARBA00004123"/>
    </source>
</evidence>
<keyword evidence="9" id="KW-1185">Reference proteome</keyword>
<dbReference type="FunFam" id="3.30.420.10:FF:000019">
    <property type="entry name" value="RNA exonuclease NEF-sp"/>
    <property type="match status" value="1"/>
</dbReference>
<dbReference type="InterPro" id="IPR013520">
    <property type="entry name" value="Ribonucl_H"/>
</dbReference>
<dbReference type="STRING" id="121845.A0A1S4EHZ7"/>
<evidence type="ECO:0000256" key="7">
    <source>
        <dbReference type="SAM" id="MobiDB-lite"/>
    </source>
</evidence>
<dbReference type="RefSeq" id="XP_017301702.2">
    <property type="nucleotide sequence ID" value="XM_017446213.2"/>
</dbReference>
<feature type="region of interest" description="Disordered" evidence="7">
    <location>
        <begin position="27"/>
        <end position="73"/>
    </location>
</feature>
<organism evidence="9 10">
    <name type="scientific">Diaphorina citri</name>
    <name type="common">Asian citrus psyllid</name>
    <dbReference type="NCBI Taxonomy" id="121845"/>
    <lineage>
        <taxon>Eukaryota</taxon>
        <taxon>Metazoa</taxon>
        <taxon>Ecdysozoa</taxon>
        <taxon>Arthropoda</taxon>
        <taxon>Hexapoda</taxon>
        <taxon>Insecta</taxon>
        <taxon>Pterygota</taxon>
        <taxon>Neoptera</taxon>
        <taxon>Paraneoptera</taxon>
        <taxon>Hemiptera</taxon>
        <taxon>Sternorrhyncha</taxon>
        <taxon>Psylloidea</taxon>
        <taxon>Psyllidae</taxon>
        <taxon>Diaphorininae</taxon>
        <taxon>Diaphorina</taxon>
    </lineage>
</organism>
<evidence type="ECO:0000256" key="5">
    <source>
        <dbReference type="ARBA" id="ARBA00022839"/>
    </source>
</evidence>
<evidence type="ECO:0000256" key="3">
    <source>
        <dbReference type="ARBA" id="ARBA00022722"/>
    </source>
</evidence>
<dbReference type="KEGG" id="dci:103514404"/>
<keyword evidence="4" id="KW-0378">Hydrolase</keyword>
<keyword evidence="6" id="KW-0539">Nucleus</keyword>
<protein>
    <submittedName>
        <fullName evidence="10">Uncharacterized protein LOC103514404</fullName>
    </submittedName>
</protein>
<dbReference type="Pfam" id="PF12496">
    <property type="entry name" value="BNIP2"/>
    <property type="match status" value="1"/>
</dbReference>
<feature type="compositionally biased region" description="Polar residues" evidence="7">
    <location>
        <begin position="453"/>
        <end position="477"/>
    </location>
</feature>
<dbReference type="PANTHER" id="PTHR12801:SF82">
    <property type="entry name" value="RNA EXONUCLEASE 5"/>
    <property type="match status" value="1"/>
</dbReference>
<dbReference type="PaxDb" id="121845-A0A1S4EHZ7"/>
<comment type="subcellular location">
    <subcellularLocation>
        <location evidence="1">Nucleus</location>
    </subcellularLocation>
</comment>
<feature type="compositionally biased region" description="Basic and acidic residues" evidence="7">
    <location>
        <begin position="28"/>
        <end position="53"/>
    </location>
</feature>
<feature type="region of interest" description="Disordered" evidence="7">
    <location>
        <begin position="1019"/>
        <end position="1185"/>
    </location>
</feature>
<dbReference type="Proteomes" id="UP000079169">
    <property type="component" value="Unplaced"/>
</dbReference>
<evidence type="ECO:0000313" key="9">
    <source>
        <dbReference type="Proteomes" id="UP000079169"/>
    </source>
</evidence>
<feature type="compositionally biased region" description="Polar residues" evidence="7">
    <location>
        <begin position="1161"/>
        <end position="1185"/>
    </location>
</feature>
<feature type="compositionally biased region" description="Polar residues" evidence="7">
    <location>
        <begin position="558"/>
        <end position="567"/>
    </location>
</feature>
<dbReference type="InterPro" id="IPR036397">
    <property type="entry name" value="RNaseH_sf"/>
</dbReference>
<evidence type="ECO:0000256" key="4">
    <source>
        <dbReference type="ARBA" id="ARBA00022801"/>
    </source>
</evidence>
<dbReference type="GO" id="GO:0004527">
    <property type="term" value="F:exonuclease activity"/>
    <property type="evidence" value="ECO:0007669"/>
    <property type="project" value="UniProtKB-KW"/>
</dbReference>
<accession>A0A1S4EHZ7</accession>
<evidence type="ECO:0000259" key="8">
    <source>
        <dbReference type="SMART" id="SM00479"/>
    </source>
</evidence>
<dbReference type="CDD" id="cd06145">
    <property type="entry name" value="REX1_like"/>
    <property type="match status" value="1"/>
</dbReference>
<dbReference type="InterPro" id="IPR022181">
    <property type="entry name" value="Bcl2-/adenovirus-E1B"/>
</dbReference>
<dbReference type="InterPro" id="IPR034922">
    <property type="entry name" value="REX1-like_exo"/>
</dbReference>
<dbReference type="PANTHER" id="PTHR12801">
    <property type="entry name" value="RNA EXONUCLEASE REXO1 / RECO3 FAMILY MEMBER-RELATED"/>
    <property type="match status" value="1"/>
</dbReference>
<feature type="compositionally biased region" description="Polar residues" evidence="7">
    <location>
        <begin position="486"/>
        <end position="545"/>
    </location>
</feature>
<name>A0A1S4EHZ7_DIACI</name>
<evidence type="ECO:0000256" key="2">
    <source>
        <dbReference type="ARBA" id="ARBA00006357"/>
    </source>
</evidence>
<keyword evidence="5" id="KW-0269">Exonuclease</keyword>
<dbReference type="SMART" id="SM00479">
    <property type="entry name" value="EXOIII"/>
    <property type="match status" value="1"/>
</dbReference>
<dbReference type="GO" id="GO:0005634">
    <property type="term" value="C:nucleus"/>
    <property type="evidence" value="ECO:0007669"/>
    <property type="project" value="UniProtKB-SubCell"/>
</dbReference>
<feature type="compositionally biased region" description="Polar residues" evidence="7">
    <location>
        <begin position="1137"/>
        <end position="1154"/>
    </location>
</feature>